<organism evidence="1 2">
    <name type="scientific">Anopheles merus</name>
    <name type="common">Mosquito</name>
    <dbReference type="NCBI Taxonomy" id="30066"/>
    <lineage>
        <taxon>Eukaryota</taxon>
        <taxon>Metazoa</taxon>
        <taxon>Ecdysozoa</taxon>
        <taxon>Arthropoda</taxon>
        <taxon>Hexapoda</taxon>
        <taxon>Insecta</taxon>
        <taxon>Pterygota</taxon>
        <taxon>Neoptera</taxon>
        <taxon>Endopterygota</taxon>
        <taxon>Diptera</taxon>
        <taxon>Nematocera</taxon>
        <taxon>Culicoidea</taxon>
        <taxon>Culicidae</taxon>
        <taxon>Anophelinae</taxon>
        <taxon>Anopheles</taxon>
    </lineage>
</organism>
<evidence type="ECO:0000313" key="1">
    <source>
        <dbReference type="EnsemblMetazoa" id="AMEM014785-PA"/>
    </source>
</evidence>
<reference evidence="1" key="1">
    <citation type="submission" date="2020-05" db="UniProtKB">
        <authorList>
            <consortium name="EnsemblMetazoa"/>
        </authorList>
    </citation>
    <scope>IDENTIFICATION</scope>
    <source>
        <strain evidence="1">MAF</strain>
    </source>
</reference>
<dbReference type="VEuPathDB" id="VectorBase:AMEM014785"/>
<dbReference type="AlphaFoldDB" id="A0A182VGX5"/>
<evidence type="ECO:0000313" key="2">
    <source>
        <dbReference type="Proteomes" id="UP000075903"/>
    </source>
</evidence>
<sequence>MERSGRIVIVIVIILTGTTAIAAPAVPVLGEEALQLRHQNGVIKIDFGVIFFDLPLSGIGARLSSDSQAASHVRWSGLLSSGFEVMGSASTSSALWSSRRRKQQQQSAVIFPVFAADRSSNKSSILTLKALGNDVGRKMGRVQLSENGPAAIPVVHKNLSPGGFCFWLTGANGGIYDCVDTLRPDC</sequence>
<dbReference type="EnsemblMetazoa" id="AMEM014785-RA">
    <property type="protein sequence ID" value="AMEM014785-PA"/>
    <property type="gene ID" value="AMEM014785"/>
</dbReference>
<protein>
    <submittedName>
        <fullName evidence="1">Uncharacterized protein</fullName>
    </submittedName>
</protein>
<keyword evidence="2" id="KW-1185">Reference proteome</keyword>
<proteinExistence type="predicted"/>
<dbReference type="Proteomes" id="UP000075903">
    <property type="component" value="Unassembled WGS sequence"/>
</dbReference>
<accession>A0A182VGX5</accession>
<name>A0A182VGX5_ANOME</name>